<name>A0A1G7B4V0_9ACTN</name>
<gene>
    <name evidence="3" type="ORF">SAMN05216270_115113</name>
</gene>
<dbReference type="SUPFAM" id="SSF50998">
    <property type="entry name" value="Quinoprotein alcohol dehydrogenase-like"/>
    <property type="match status" value="1"/>
</dbReference>
<protein>
    <submittedName>
        <fullName evidence="3">PQQ-like domain-containing protein</fullName>
    </submittedName>
</protein>
<dbReference type="InterPro" id="IPR002372">
    <property type="entry name" value="PQQ_rpt_dom"/>
</dbReference>
<evidence type="ECO:0000313" key="4">
    <source>
        <dbReference type="Proteomes" id="UP000198949"/>
    </source>
</evidence>
<dbReference type="RefSeq" id="WP_245681034.1">
    <property type="nucleotide sequence ID" value="NZ_FNAD01000015.1"/>
</dbReference>
<keyword evidence="4" id="KW-1185">Reference proteome</keyword>
<evidence type="ECO:0000256" key="1">
    <source>
        <dbReference type="SAM" id="MobiDB-lite"/>
    </source>
</evidence>
<sequence>MLPQHTPQSPPVPPARHPVAPSFMPGTPQQLPFKLNVQKGPAPAAGPPRRWIALSVATSLLTAIVITVAVALNQFDWNGATGGDGILGDALDGLGTETDTGEALPLLYEQQLSASGASAVAAADGKAILTEVVDGATVASAVTPEGETLWTQTYELEPTEMFLTVVGDLMIIDAMASAVDEGEDMRAVVSLEDGALLWKRQWTSYERNDVAYYGTELVFEQRDGFEDNAVIRLDLATGEEVWSKPGPEDLLGSEERRVRADAVWGEGAAGTLPPDSHALYDNLTAGDRLVELDSYEGTAVIRDAATGEALTSGALPIDGEAWTVYDDLVVARASDEASPGRDTLVAYSLSDLGEAWSVPFDAGVGIQHVKACGEHLVCAAVDHTSADDGYKTIAFDTATGDQVWEIPVDWAVEDHWYTGANGLVFGDQVFDTVSEVQVRDFAGQVIVEGELFTSALAVRGDRVALETSDADGWSVSIMDMDTRTQTAPASAGADVPEHVSLFGDLVVVLGGDWKARVYIVPDVI</sequence>
<feature type="region of interest" description="Disordered" evidence="1">
    <location>
        <begin position="1"/>
        <end position="31"/>
    </location>
</feature>
<evidence type="ECO:0000313" key="3">
    <source>
        <dbReference type="EMBL" id="SDE21336.1"/>
    </source>
</evidence>
<evidence type="ECO:0000259" key="2">
    <source>
        <dbReference type="Pfam" id="PF13360"/>
    </source>
</evidence>
<dbReference type="InterPro" id="IPR011047">
    <property type="entry name" value="Quinoprotein_ADH-like_sf"/>
</dbReference>
<dbReference type="InterPro" id="IPR015943">
    <property type="entry name" value="WD40/YVTN_repeat-like_dom_sf"/>
</dbReference>
<proteinExistence type="predicted"/>
<dbReference type="AlphaFoldDB" id="A0A1G7B4V0"/>
<reference evidence="4" key="1">
    <citation type="submission" date="2016-10" db="EMBL/GenBank/DDBJ databases">
        <authorList>
            <person name="Varghese N."/>
            <person name="Submissions S."/>
        </authorList>
    </citation>
    <scope>NUCLEOTIDE SEQUENCE [LARGE SCALE GENOMIC DNA]</scope>
    <source>
        <strain evidence="4">CGMCC 4.3516</strain>
    </source>
</reference>
<dbReference type="Proteomes" id="UP000198949">
    <property type="component" value="Unassembled WGS sequence"/>
</dbReference>
<dbReference type="PANTHER" id="PTHR34512:SF30">
    <property type="entry name" value="OUTER MEMBRANE PROTEIN ASSEMBLY FACTOR BAMB"/>
    <property type="match status" value="1"/>
</dbReference>
<dbReference type="STRING" id="58114.SAMN05216270_115113"/>
<dbReference type="EMBL" id="FNAD01000015">
    <property type="protein sequence ID" value="SDE21336.1"/>
    <property type="molecule type" value="Genomic_DNA"/>
</dbReference>
<dbReference type="Gene3D" id="2.130.10.10">
    <property type="entry name" value="YVTN repeat-like/Quinoprotein amine dehydrogenase"/>
    <property type="match status" value="1"/>
</dbReference>
<feature type="domain" description="Pyrrolo-quinoline quinone repeat" evidence="2">
    <location>
        <begin position="227"/>
        <end position="408"/>
    </location>
</feature>
<dbReference type="PANTHER" id="PTHR34512">
    <property type="entry name" value="CELL SURFACE PROTEIN"/>
    <property type="match status" value="1"/>
</dbReference>
<organism evidence="3 4">
    <name type="scientific">Glycomyces harbinensis</name>
    <dbReference type="NCBI Taxonomy" id="58114"/>
    <lineage>
        <taxon>Bacteria</taxon>
        <taxon>Bacillati</taxon>
        <taxon>Actinomycetota</taxon>
        <taxon>Actinomycetes</taxon>
        <taxon>Glycomycetales</taxon>
        <taxon>Glycomycetaceae</taxon>
        <taxon>Glycomyces</taxon>
    </lineage>
</organism>
<accession>A0A1G7B4V0</accession>
<dbReference type="Pfam" id="PF13360">
    <property type="entry name" value="PQQ_2"/>
    <property type="match status" value="1"/>
</dbReference>